<keyword evidence="6" id="KW-0694">RNA-binding</keyword>
<keyword evidence="3" id="KW-0540">Nuclease</keyword>
<accession>A0A5J5M000</accession>
<dbReference type="Proteomes" id="UP000325636">
    <property type="component" value="Unassembled WGS sequence"/>
</dbReference>
<dbReference type="EMBL" id="SRLN01000012">
    <property type="protein sequence ID" value="KAB0242719.1"/>
    <property type="molecule type" value="Genomic_DNA"/>
</dbReference>
<evidence type="ECO:0000256" key="5">
    <source>
        <dbReference type="ARBA" id="ARBA00022801"/>
    </source>
</evidence>
<comment type="similarity">
    <text evidence="1">Belongs to the HicA mRNA interferase family.</text>
</comment>
<dbReference type="SUPFAM" id="SSF54786">
    <property type="entry name" value="YcfA/nrd intein domain"/>
    <property type="match status" value="1"/>
</dbReference>
<evidence type="ECO:0000256" key="7">
    <source>
        <dbReference type="ARBA" id="ARBA00023016"/>
    </source>
</evidence>
<keyword evidence="5" id="KW-0378">Hydrolase</keyword>
<organism evidence="8 9">
    <name type="scientific">Microcystis aeruginosa EAWAG127a</name>
    <dbReference type="NCBI Taxonomy" id="2529855"/>
    <lineage>
        <taxon>Bacteria</taxon>
        <taxon>Bacillati</taxon>
        <taxon>Cyanobacteriota</taxon>
        <taxon>Cyanophyceae</taxon>
        <taxon>Oscillatoriophycideae</taxon>
        <taxon>Chroococcales</taxon>
        <taxon>Microcystaceae</taxon>
        <taxon>Microcystis</taxon>
    </lineage>
</organism>
<dbReference type="AlphaFoldDB" id="A0A5J5M000"/>
<dbReference type="Pfam" id="PF07927">
    <property type="entry name" value="HicA_toxin"/>
    <property type="match status" value="1"/>
</dbReference>
<reference evidence="9" key="1">
    <citation type="submission" date="2019-04" db="EMBL/GenBank/DDBJ databases">
        <title>Microviridin 1777: A Toxic Chymotrypsin Inhibitor Discovered by a Metabologenomic Approach.</title>
        <authorList>
            <person name="Sieber S."/>
            <person name="Grendelmeier S.M."/>
            <person name="Harris L.A."/>
            <person name="Mitchell D.A."/>
            <person name="Gademann K."/>
        </authorList>
    </citation>
    <scope>NUCLEOTIDE SEQUENCE [LARGE SCALE GENOMIC DNA]</scope>
    <source>
        <strain evidence="9">EAWAG127a</strain>
    </source>
</reference>
<dbReference type="RefSeq" id="WP_150978101.1">
    <property type="nucleotide sequence ID" value="NZ_SRLN01000012.1"/>
</dbReference>
<dbReference type="InterPro" id="IPR038570">
    <property type="entry name" value="HicA_sf"/>
</dbReference>
<keyword evidence="2" id="KW-1277">Toxin-antitoxin system</keyword>
<evidence type="ECO:0000256" key="6">
    <source>
        <dbReference type="ARBA" id="ARBA00022884"/>
    </source>
</evidence>
<dbReference type="GO" id="GO:0003729">
    <property type="term" value="F:mRNA binding"/>
    <property type="evidence" value="ECO:0007669"/>
    <property type="project" value="InterPro"/>
</dbReference>
<dbReference type="InterPro" id="IPR012933">
    <property type="entry name" value="HicA_mRNA_interferase"/>
</dbReference>
<evidence type="ECO:0000313" key="9">
    <source>
        <dbReference type="Proteomes" id="UP000325636"/>
    </source>
</evidence>
<evidence type="ECO:0000256" key="4">
    <source>
        <dbReference type="ARBA" id="ARBA00022759"/>
    </source>
</evidence>
<protein>
    <submittedName>
        <fullName evidence="8">Addiction module toxin, HicA family</fullName>
    </submittedName>
</protein>
<gene>
    <name evidence="8" type="ORF">EZJ55_21325</name>
</gene>
<dbReference type="Gene3D" id="3.30.920.30">
    <property type="entry name" value="Hypothetical protein"/>
    <property type="match status" value="1"/>
</dbReference>
<evidence type="ECO:0000256" key="2">
    <source>
        <dbReference type="ARBA" id="ARBA00022649"/>
    </source>
</evidence>
<dbReference type="GO" id="GO:0004519">
    <property type="term" value="F:endonuclease activity"/>
    <property type="evidence" value="ECO:0007669"/>
    <property type="project" value="UniProtKB-KW"/>
</dbReference>
<name>A0A5J5M000_MICAE</name>
<comment type="caution">
    <text evidence="8">The sequence shown here is derived from an EMBL/GenBank/DDBJ whole genome shotgun (WGS) entry which is preliminary data.</text>
</comment>
<keyword evidence="7" id="KW-0346">Stress response</keyword>
<evidence type="ECO:0000313" key="8">
    <source>
        <dbReference type="EMBL" id="KAB0242719.1"/>
    </source>
</evidence>
<dbReference type="GO" id="GO:0016787">
    <property type="term" value="F:hydrolase activity"/>
    <property type="evidence" value="ECO:0007669"/>
    <property type="project" value="UniProtKB-KW"/>
</dbReference>
<evidence type="ECO:0000256" key="1">
    <source>
        <dbReference type="ARBA" id="ARBA00006620"/>
    </source>
</evidence>
<evidence type="ECO:0000256" key="3">
    <source>
        <dbReference type="ARBA" id="ARBA00022722"/>
    </source>
</evidence>
<sequence>MSKIQKLIKFLLSQPPEIQFEDVKQILEAFEFLEVRSTGSHHIFRHGDGRMQTIPKKGGQKVKKVYIKQIIKLLKLESINQIRFKADSLLDVLWVFFKIY</sequence>
<keyword evidence="4" id="KW-0255">Endonuclease</keyword>
<proteinExistence type="inferred from homology"/>